<feature type="transmembrane region" description="Helical" evidence="7">
    <location>
        <begin position="172"/>
        <end position="191"/>
    </location>
</feature>
<dbReference type="GO" id="GO:0016036">
    <property type="term" value="P:cellular response to phosphate starvation"/>
    <property type="evidence" value="ECO:0007669"/>
    <property type="project" value="TreeGrafter"/>
</dbReference>
<keyword evidence="6" id="KW-0902">Two-component regulatory system</keyword>
<organism evidence="9 10">
    <name type="scientific">Candidatus Amulumruptor caecigallinarius</name>
    <dbReference type="NCBI Taxonomy" id="2109911"/>
    <lineage>
        <taxon>Bacteria</taxon>
        <taxon>Pseudomonadati</taxon>
        <taxon>Bacteroidota</taxon>
        <taxon>Bacteroidia</taxon>
        <taxon>Bacteroidales</taxon>
        <taxon>Muribaculaceae</taxon>
        <taxon>Candidatus Amulumruptor</taxon>
    </lineage>
</organism>
<reference evidence="9" key="2">
    <citation type="submission" date="2021-09" db="EMBL/GenBank/DDBJ databases">
        <authorList>
            <person name="Gilroy R."/>
        </authorList>
    </citation>
    <scope>NUCLEOTIDE SEQUENCE</scope>
    <source>
        <strain evidence="9">4100</strain>
    </source>
</reference>
<dbReference type="InterPro" id="IPR036890">
    <property type="entry name" value="HATPase_C_sf"/>
</dbReference>
<dbReference type="CDD" id="cd00075">
    <property type="entry name" value="HATPase"/>
    <property type="match status" value="1"/>
</dbReference>
<name>A0A921JJ83_9BACT</name>
<dbReference type="GO" id="GO:0000155">
    <property type="term" value="F:phosphorelay sensor kinase activity"/>
    <property type="evidence" value="ECO:0007669"/>
    <property type="project" value="InterPro"/>
</dbReference>
<evidence type="ECO:0000313" key="10">
    <source>
        <dbReference type="Proteomes" id="UP000711407"/>
    </source>
</evidence>
<dbReference type="Gene3D" id="1.10.287.130">
    <property type="match status" value="1"/>
</dbReference>
<dbReference type="CDD" id="cd00082">
    <property type="entry name" value="HisKA"/>
    <property type="match status" value="1"/>
</dbReference>
<dbReference type="Proteomes" id="UP000711407">
    <property type="component" value="Unassembled WGS sequence"/>
</dbReference>
<dbReference type="Pfam" id="PF02518">
    <property type="entry name" value="HATPase_c"/>
    <property type="match status" value="1"/>
</dbReference>
<keyword evidence="5 9" id="KW-0418">Kinase</keyword>
<dbReference type="Gene3D" id="6.10.340.10">
    <property type="match status" value="1"/>
</dbReference>
<evidence type="ECO:0000256" key="6">
    <source>
        <dbReference type="ARBA" id="ARBA00023012"/>
    </source>
</evidence>
<keyword evidence="7" id="KW-0812">Transmembrane</keyword>
<protein>
    <recommendedName>
        <fullName evidence="2">histidine kinase</fullName>
        <ecNumber evidence="2">2.7.13.3</ecNumber>
    </recommendedName>
</protein>
<dbReference type="Pfam" id="PF00512">
    <property type="entry name" value="HisKA"/>
    <property type="match status" value="1"/>
</dbReference>
<keyword evidence="4" id="KW-0808">Transferase</keyword>
<dbReference type="Gene3D" id="3.30.565.10">
    <property type="entry name" value="Histidine kinase-like ATPase, C-terminal domain"/>
    <property type="match status" value="1"/>
</dbReference>
<evidence type="ECO:0000313" key="9">
    <source>
        <dbReference type="EMBL" id="HJE40018.1"/>
    </source>
</evidence>
<evidence type="ECO:0000256" key="5">
    <source>
        <dbReference type="ARBA" id="ARBA00022777"/>
    </source>
</evidence>
<evidence type="ECO:0000256" key="2">
    <source>
        <dbReference type="ARBA" id="ARBA00012438"/>
    </source>
</evidence>
<sequence length="490" mass="55326">MATGSKFKQHLRLRYHNRLFLLLTGALLCMMGCFVVFQHFREAQFKVELLNARLQMINADIINEIRNGSPLVEAVHKQRFPVEGLRISIFDYSGRMIYDSEGLSNPYPQVNINKPELKGAFKDGEGYAKARKNDEDGAVYFYSAKAGDGIVVRSAVPDSSSKGDALKADMTYFWFMLAVTLVIMAGGLWATRRLGYTITRLNRFARRAEKGERIYDIESFPNDELGNIARYIVGLYSHLQNAIIERDEQHNLALHEEKEKIRIKKQLTNNINHELKTPLASIQVCLETLMAHPDLPVEKRNDFIARCYANSERLKLLLEDVATLTRLDDGSNMIEIAMTDLCHVIRDTVYQKEPDIEQAGMKAVVDIPDSIMLRGNELLLGMLFANLLTNAIKYSSGTKIEILYTGESDGVHHFIFRDDGVGVPEDALEHIFERFFRVDKGRSRKLGGTGLGLSVVRNSARFHGGDITARNVKPHGLEFSLSIGNAPERE</sequence>
<dbReference type="InterPro" id="IPR050351">
    <property type="entry name" value="BphY/WalK/GraS-like"/>
</dbReference>
<accession>A0A921JJ83</accession>
<gene>
    <name evidence="9" type="ORF">K8V47_09730</name>
</gene>
<comment type="caution">
    <text evidence="9">The sequence shown here is derived from an EMBL/GenBank/DDBJ whole genome shotgun (WGS) entry which is preliminary data.</text>
</comment>
<dbReference type="SMART" id="SM00388">
    <property type="entry name" value="HisKA"/>
    <property type="match status" value="1"/>
</dbReference>
<evidence type="ECO:0000256" key="4">
    <source>
        <dbReference type="ARBA" id="ARBA00022679"/>
    </source>
</evidence>
<dbReference type="SUPFAM" id="SSF47384">
    <property type="entry name" value="Homodimeric domain of signal transducing histidine kinase"/>
    <property type="match status" value="1"/>
</dbReference>
<dbReference type="InterPro" id="IPR004358">
    <property type="entry name" value="Sig_transdc_His_kin-like_C"/>
</dbReference>
<evidence type="ECO:0000259" key="8">
    <source>
        <dbReference type="PROSITE" id="PS50109"/>
    </source>
</evidence>
<dbReference type="AlphaFoldDB" id="A0A921JJ83"/>
<comment type="catalytic activity">
    <reaction evidence="1">
        <text>ATP + protein L-histidine = ADP + protein N-phospho-L-histidine.</text>
        <dbReference type="EC" id="2.7.13.3"/>
    </reaction>
</comment>
<dbReference type="EMBL" id="DYXT01000051">
    <property type="protein sequence ID" value="HJE40018.1"/>
    <property type="molecule type" value="Genomic_DNA"/>
</dbReference>
<dbReference type="PANTHER" id="PTHR45453">
    <property type="entry name" value="PHOSPHATE REGULON SENSOR PROTEIN PHOR"/>
    <property type="match status" value="1"/>
</dbReference>
<dbReference type="EC" id="2.7.13.3" evidence="2"/>
<dbReference type="GO" id="GO:0004721">
    <property type="term" value="F:phosphoprotein phosphatase activity"/>
    <property type="evidence" value="ECO:0007669"/>
    <property type="project" value="TreeGrafter"/>
</dbReference>
<dbReference type="InterPro" id="IPR003661">
    <property type="entry name" value="HisK_dim/P_dom"/>
</dbReference>
<dbReference type="SUPFAM" id="SSF55874">
    <property type="entry name" value="ATPase domain of HSP90 chaperone/DNA topoisomerase II/histidine kinase"/>
    <property type="match status" value="1"/>
</dbReference>
<keyword evidence="3" id="KW-0597">Phosphoprotein</keyword>
<evidence type="ECO:0000256" key="7">
    <source>
        <dbReference type="SAM" id="Phobius"/>
    </source>
</evidence>
<dbReference type="InterPro" id="IPR036097">
    <property type="entry name" value="HisK_dim/P_sf"/>
</dbReference>
<keyword evidence="7" id="KW-1133">Transmembrane helix</keyword>
<dbReference type="GO" id="GO:0005886">
    <property type="term" value="C:plasma membrane"/>
    <property type="evidence" value="ECO:0007669"/>
    <property type="project" value="TreeGrafter"/>
</dbReference>
<keyword evidence="7" id="KW-0472">Membrane</keyword>
<evidence type="ECO:0000256" key="1">
    <source>
        <dbReference type="ARBA" id="ARBA00000085"/>
    </source>
</evidence>
<dbReference type="InterPro" id="IPR003594">
    <property type="entry name" value="HATPase_dom"/>
</dbReference>
<dbReference type="PROSITE" id="PS50109">
    <property type="entry name" value="HIS_KIN"/>
    <property type="match status" value="1"/>
</dbReference>
<proteinExistence type="predicted"/>
<dbReference type="InterPro" id="IPR005467">
    <property type="entry name" value="His_kinase_dom"/>
</dbReference>
<feature type="transmembrane region" description="Helical" evidence="7">
    <location>
        <begin position="20"/>
        <end position="40"/>
    </location>
</feature>
<dbReference type="PANTHER" id="PTHR45453:SF1">
    <property type="entry name" value="PHOSPHATE REGULON SENSOR PROTEIN PHOR"/>
    <property type="match status" value="1"/>
</dbReference>
<dbReference type="SMART" id="SM00387">
    <property type="entry name" value="HATPase_c"/>
    <property type="match status" value="1"/>
</dbReference>
<evidence type="ECO:0000256" key="3">
    <source>
        <dbReference type="ARBA" id="ARBA00022553"/>
    </source>
</evidence>
<dbReference type="PRINTS" id="PR00344">
    <property type="entry name" value="BCTRLSENSOR"/>
</dbReference>
<feature type="domain" description="Histidine kinase" evidence="8">
    <location>
        <begin position="270"/>
        <end position="487"/>
    </location>
</feature>
<reference evidence="9" key="1">
    <citation type="journal article" date="2021" name="PeerJ">
        <title>Extensive microbial diversity within the chicken gut microbiome revealed by metagenomics and culture.</title>
        <authorList>
            <person name="Gilroy R."/>
            <person name="Ravi A."/>
            <person name="Getino M."/>
            <person name="Pursley I."/>
            <person name="Horton D.L."/>
            <person name="Alikhan N.F."/>
            <person name="Baker D."/>
            <person name="Gharbi K."/>
            <person name="Hall N."/>
            <person name="Watson M."/>
            <person name="Adriaenssens E.M."/>
            <person name="Foster-Nyarko E."/>
            <person name="Jarju S."/>
            <person name="Secka A."/>
            <person name="Antonio M."/>
            <person name="Oren A."/>
            <person name="Chaudhuri R.R."/>
            <person name="La Ragione R."/>
            <person name="Hildebrand F."/>
            <person name="Pallen M.J."/>
        </authorList>
    </citation>
    <scope>NUCLEOTIDE SEQUENCE</scope>
    <source>
        <strain evidence="9">4100</strain>
    </source>
</reference>